<protein>
    <submittedName>
        <fullName evidence="3">Nickel-dependent lactate racemase</fullName>
    </submittedName>
</protein>
<proteinExistence type="predicted"/>
<reference evidence="3 4" key="1">
    <citation type="submission" date="2021-03" db="EMBL/GenBank/DDBJ databases">
        <title>Genomic Encyclopedia of Type Strains, Phase IV (KMG-IV): sequencing the most valuable type-strain genomes for metagenomic binning, comparative biology and taxonomic classification.</title>
        <authorList>
            <person name="Goeker M."/>
        </authorList>
    </citation>
    <scope>NUCLEOTIDE SEQUENCE [LARGE SCALE GENOMIC DNA]</scope>
    <source>
        <strain evidence="3 4">DSM 24738</strain>
    </source>
</reference>
<organism evidence="3 4">
    <name type="scientific">Ammoniphilus resinae</name>
    <dbReference type="NCBI Taxonomy" id="861532"/>
    <lineage>
        <taxon>Bacteria</taxon>
        <taxon>Bacillati</taxon>
        <taxon>Bacillota</taxon>
        <taxon>Bacilli</taxon>
        <taxon>Bacillales</taxon>
        <taxon>Paenibacillaceae</taxon>
        <taxon>Aneurinibacillus group</taxon>
        <taxon>Ammoniphilus</taxon>
    </lineage>
</organism>
<dbReference type="Proteomes" id="UP001519343">
    <property type="component" value="Unassembled WGS sequence"/>
</dbReference>
<sequence>MIYQVPYGQGFLEFELEVPVEKLEIDKSRDVPDPNQLVKEALQNPIGSPKLSEIAQGKKSAVIVINDVTRPSPSQLLVEAISGELNKAGIDDSGITLLVATGNHRPCTEQELIKMLGEKVYSRFSIINHNAYDEEQLIHVGYTTRGLDITVNRLVVESDLTILTGIITPHQSAGFSGGRKSMLPGVAGIRSIEQHHSLPHRAEYPVMGIYENNPFHEGSLEAARKVGVDFIVNVVKYSDGRIASVVAGDLVEAHEKGIQDCKKVWAMQVQGQFDITIVSPGGFPKDFDLHQAQKALALGEMVTKRGGSIILVAECADGIGKYAQLMMNSRDPQEVIECFKREGFKGENQASKAFMFARALQTHTIYVITDQIDLADLKKMFFIPSRTINDAYTNAKVRCQSEPRVGLIPYAVDCLLEII</sequence>
<dbReference type="InterPro" id="IPR048520">
    <property type="entry name" value="LarA_C"/>
</dbReference>
<evidence type="ECO:0000313" key="4">
    <source>
        <dbReference type="Proteomes" id="UP001519343"/>
    </source>
</evidence>
<dbReference type="InterPro" id="IPR018657">
    <property type="entry name" value="LarA-like_N"/>
</dbReference>
<name>A0ABS4GKR9_9BACL</name>
<dbReference type="Gene3D" id="3.40.50.11440">
    <property type="match status" value="1"/>
</dbReference>
<accession>A0ABS4GKR9</accession>
<evidence type="ECO:0000259" key="1">
    <source>
        <dbReference type="Pfam" id="PF09861"/>
    </source>
</evidence>
<dbReference type="InterPro" id="IPR047926">
    <property type="entry name" value="Ni_dep_LarA"/>
</dbReference>
<comment type="caution">
    <text evidence="3">The sequence shown here is derived from an EMBL/GenBank/DDBJ whole genome shotgun (WGS) entry which is preliminary data.</text>
</comment>
<dbReference type="Pfam" id="PF09861">
    <property type="entry name" value="Lar_N"/>
    <property type="match status" value="1"/>
</dbReference>
<dbReference type="PANTHER" id="PTHR33171">
    <property type="entry name" value="LAR_N DOMAIN-CONTAINING PROTEIN"/>
    <property type="match status" value="1"/>
</dbReference>
<dbReference type="InterPro" id="IPR048068">
    <property type="entry name" value="LarA-like"/>
</dbReference>
<dbReference type="NCBIfam" id="NF033504">
    <property type="entry name" value="Ni_dep_LarA"/>
    <property type="match status" value="1"/>
</dbReference>
<dbReference type="Pfam" id="PF21113">
    <property type="entry name" value="LarA_C"/>
    <property type="match status" value="1"/>
</dbReference>
<feature type="domain" description="Lactate racemase C-terminal" evidence="2">
    <location>
        <begin position="272"/>
        <end position="412"/>
    </location>
</feature>
<gene>
    <name evidence="3" type="ORF">J2Z37_000840</name>
</gene>
<dbReference type="EMBL" id="JAGGKT010000002">
    <property type="protein sequence ID" value="MBP1930843.1"/>
    <property type="molecule type" value="Genomic_DNA"/>
</dbReference>
<dbReference type="PANTHER" id="PTHR33171:SF17">
    <property type="entry name" value="LARA-LIKE N-TERMINAL DOMAIN-CONTAINING PROTEIN"/>
    <property type="match status" value="1"/>
</dbReference>
<keyword evidence="4" id="KW-1185">Reference proteome</keyword>
<evidence type="ECO:0000259" key="2">
    <source>
        <dbReference type="Pfam" id="PF21113"/>
    </source>
</evidence>
<evidence type="ECO:0000313" key="3">
    <source>
        <dbReference type="EMBL" id="MBP1930843.1"/>
    </source>
</evidence>
<dbReference type="Gene3D" id="3.90.226.30">
    <property type="match status" value="1"/>
</dbReference>
<feature type="domain" description="LarA-like N-terminal" evidence="1">
    <location>
        <begin position="7"/>
        <end position="198"/>
    </location>
</feature>
<dbReference type="RefSeq" id="WP_209808961.1">
    <property type="nucleotide sequence ID" value="NZ_JAGGKT010000002.1"/>
</dbReference>
<dbReference type="InterPro" id="IPR043166">
    <property type="entry name" value="LarA-like_C"/>
</dbReference>